<dbReference type="EMBL" id="BNEC01000002">
    <property type="protein sequence ID" value="GHI66153.1"/>
    <property type="molecule type" value="Genomic_DNA"/>
</dbReference>
<feature type="compositionally biased region" description="Low complexity" evidence="1">
    <location>
        <begin position="7"/>
        <end position="39"/>
    </location>
</feature>
<name>A0ABQ3SDE5_9ACTN</name>
<feature type="compositionally biased region" description="Polar residues" evidence="1">
    <location>
        <begin position="67"/>
        <end position="79"/>
    </location>
</feature>
<evidence type="ECO:0000313" key="2">
    <source>
        <dbReference type="EMBL" id="GHI66153.1"/>
    </source>
</evidence>
<comment type="caution">
    <text evidence="2">The sequence shown here is derived from an EMBL/GenBank/DDBJ whole genome shotgun (WGS) entry which is preliminary data.</text>
</comment>
<organism evidence="2 3">
    <name type="scientific">Streptomyces nojiriensis</name>
    <dbReference type="NCBI Taxonomy" id="66374"/>
    <lineage>
        <taxon>Bacteria</taxon>
        <taxon>Bacillati</taxon>
        <taxon>Actinomycetota</taxon>
        <taxon>Actinomycetes</taxon>
        <taxon>Kitasatosporales</taxon>
        <taxon>Streptomycetaceae</taxon>
        <taxon>Streptomyces</taxon>
    </lineage>
</organism>
<sequence length="79" mass="8337">MQYATTAASARPSNSPEPAAPAAGARAAKIPAPIIDPRPITTASNTPRCRFNPPVPEDPDTAPIARSPTTLQQTYRRTV</sequence>
<proteinExistence type="predicted"/>
<gene>
    <name evidence="2" type="ORF">Snoj_00710</name>
</gene>
<accession>A0ABQ3SDE5</accession>
<evidence type="ECO:0000256" key="1">
    <source>
        <dbReference type="SAM" id="MobiDB-lite"/>
    </source>
</evidence>
<keyword evidence="3" id="KW-1185">Reference proteome</keyword>
<protein>
    <submittedName>
        <fullName evidence="2">Uncharacterized protein</fullName>
    </submittedName>
</protein>
<evidence type="ECO:0000313" key="3">
    <source>
        <dbReference type="Proteomes" id="UP000613974"/>
    </source>
</evidence>
<reference evidence="3" key="1">
    <citation type="submission" date="2023-07" db="EMBL/GenBank/DDBJ databases">
        <title>Whole genome shotgun sequence of Streptomyces nojiriensis NBRC 13794.</title>
        <authorList>
            <person name="Komaki H."/>
            <person name="Tamura T."/>
        </authorList>
    </citation>
    <scope>NUCLEOTIDE SEQUENCE [LARGE SCALE GENOMIC DNA]</scope>
    <source>
        <strain evidence="3">NBRC 13794</strain>
    </source>
</reference>
<feature type="region of interest" description="Disordered" evidence="1">
    <location>
        <begin position="1"/>
        <end position="79"/>
    </location>
</feature>
<dbReference type="Proteomes" id="UP000613974">
    <property type="component" value="Unassembled WGS sequence"/>
</dbReference>